<feature type="region of interest" description="Disordered" evidence="1">
    <location>
        <begin position="169"/>
        <end position="189"/>
    </location>
</feature>
<dbReference type="EMBL" id="JTDL01000144">
    <property type="protein sequence ID" value="KHL01158.1"/>
    <property type="molecule type" value="Genomic_DNA"/>
</dbReference>
<dbReference type="Proteomes" id="UP000030982">
    <property type="component" value="Unassembled WGS sequence"/>
</dbReference>
<dbReference type="InterPro" id="IPR009937">
    <property type="entry name" value="Phage_holin_3_6"/>
</dbReference>
<feature type="compositionally biased region" description="Low complexity" evidence="1">
    <location>
        <begin position="244"/>
        <end position="255"/>
    </location>
</feature>
<comment type="caution">
    <text evidence="3">The sequence shown here is derived from an EMBL/GenBank/DDBJ whole genome shotgun (WGS) entry which is preliminary data.</text>
</comment>
<dbReference type="RefSeq" id="WP_043126282.1">
    <property type="nucleotide sequence ID" value="NZ_JTDL01000144.1"/>
</dbReference>
<protein>
    <recommendedName>
        <fullName evidence="5">Phage holin family protein</fullName>
    </recommendedName>
</protein>
<feature type="transmembrane region" description="Helical" evidence="2">
    <location>
        <begin position="86"/>
        <end position="106"/>
    </location>
</feature>
<evidence type="ECO:0008006" key="5">
    <source>
        <dbReference type="Google" id="ProtNLM"/>
    </source>
</evidence>
<evidence type="ECO:0000313" key="3">
    <source>
        <dbReference type="EMBL" id="KHL01158.1"/>
    </source>
</evidence>
<evidence type="ECO:0000256" key="2">
    <source>
        <dbReference type="SAM" id="Phobius"/>
    </source>
</evidence>
<feature type="transmembrane region" description="Helical" evidence="2">
    <location>
        <begin position="286"/>
        <end position="303"/>
    </location>
</feature>
<dbReference type="AlphaFoldDB" id="A0A0B2AHB9"/>
<sequence>MSGRHTVAGRRPRLAALPDLMGQAARLAPRQLNDEIALAKYELKDRGVQAGIGAALFAVALVFLGLLVIALVVAAILGLATIMPGWLAALIVGAACLLILLVASLIGMGRIKKAMPLYPADAVRGLRYDLAIIKDGRDFDPRVLDPSTIQYKRAQAEKEAAAARAKMEKAAEDRAHGRVKPPTPSEAELRDRIAKRRDHMLDVRDGLVEELDVKRQAEGLAEDARAAFFRVRAAAFARARDAARTAQTRTAETRTSQGQRALPSAEERAQDAAASNRMGDAVKDRWAPIAAFAVSSTAFVVFLRKLVKS</sequence>
<accession>A0A0B2AHB9</accession>
<gene>
    <name evidence="3" type="ORF">LK10_17095</name>
</gene>
<evidence type="ECO:0000256" key="1">
    <source>
        <dbReference type="SAM" id="MobiDB-lite"/>
    </source>
</evidence>
<name>A0A0B2AHB9_9MICC</name>
<dbReference type="Pfam" id="PF07332">
    <property type="entry name" value="Phage_holin_3_6"/>
    <property type="match status" value="1"/>
</dbReference>
<evidence type="ECO:0000313" key="4">
    <source>
        <dbReference type="Proteomes" id="UP000030982"/>
    </source>
</evidence>
<dbReference type="OrthoDB" id="4943943at2"/>
<feature type="transmembrane region" description="Helical" evidence="2">
    <location>
        <begin position="54"/>
        <end position="80"/>
    </location>
</feature>
<dbReference type="STRING" id="1338436.LK10_17095"/>
<reference evidence="3 4" key="1">
    <citation type="submission" date="2014-09" db="EMBL/GenBank/DDBJ databases">
        <title>Genome sequence of Sinomonas sp. MUSC 117.</title>
        <authorList>
            <person name="Lee L.-H."/>
        </authorList>
    </citation>
    <scope>NUCLEOTIDE SEQUENCE [LARGE SCALE GENOMIC DNA]</scope>
    <source>
        <strain evidence="3 4">MUSC 117</strain>
    </source>
</reference>
<keyword evidence="2" id="KW-0812">Transmembrane</keyword>
<keyword evidence="2" id="KW-1133">Transmembrane helix</keyword>
<proteinExistence type="predicted"/>
<feature type="region of interest" description="Disordered" evidence="1">
    <location>
        <begin position="243"/>
        <end position="276"/>
    </location>
</feature>
<keyword evidence="2" id="KW-0472">Membrane</keyword>
<organism evidence="3 4">
    <name type="scientific">Sinomonas humi</name>
    <dbReference type="NCBI Taxonomy" id="1338436"/>
    <lineage>
        <taxon>Bacteria</taxon>
        <taxon>Bacillati</taxon>
        <taxon>Actinomycetota</taxon>
        <taxon>Actinomycetes</taxon>
        <taxon>Micrococcales</taxon>
        <taxon>Micrococcaceae</taxon>
        <taxon>Sinomonas</taxon>
    </lineage>
</organism>
<keyword evidence="4" id="KW-1185">Reference proteome</keyword>